<gene>
    <name evidence="5" type="ORF">SAMN06296273_2350</name>
</gene>
<dbReference type="GO" id="GO:0008305">
    <property type="term" value="C:integrin complex"/>
    <property type="evidence" value="ECO:0007669"/>
    <property type="project" value="InterPro"/>
</dbReference>
<dbReference type="EMBL" id="LT907782">
    <property type="protein sequence ID" value="SNX60886.1"/>
    <property type="molecule type" value="Genomic_DNA"/>
</dbReference>
<dbReference type="Pfam" id="PF01839">
    <property type="entry name" value="FG-GAP"/>
    <property type="match status" value="16"/>
</dbReference>
<keyword evidence="1" id="KW-0732">Signal</keyword>
<dbReference type="PROSITE" id="PS00330">
    <property type="entry name" value="HEMOLYSIN_CALCIUM"/>
    <property type="match status" value="1"/>
</dbReference>
<dbReference type="InterPro" id="IPR013517">
    <property type="entry name" value="FG-GAP"/>
</dbReference>
<sequence>MAIANFNLADLDGSNGFRLNAETGYSFRSVRNAGDVNGDGLDDVSISISGDASRGYSSSGYVVFGKVAGFDAEMDLSELDGSNGFLLNEGYSFDTVGDVNGDGFDDVIIGAGNHIYVVFGRASGFDVEVDLSSLDGSDGFRLEKSKVSAAGDVNGDGFDDVIIGAGNYSYVVFGRASGFDAEVDLSSLDGSNGFGLHRVDSGRLVINTVSTAGDFNGDGFDDVIVFFDTVLGKSDGYVVFGKSTGIDAMTELSSLDGSNGFHLKNISFRFSDAGDVNGDGFDDLIIGAGNYSYVVFGRASGFEAEMDLFELSENGFRVDALAPRDGFGSSVSTAGDVNGDGFDDVIIGAPGGSGSSYVVFGQASGFDATVNLMSLNGALENGHLGSSVSGAGDVNGDGFDDLMVSAGGDIIYRGVGDTTYYTTSSGYVIFGSSDFTGLTAYLGTSGDDTLTGTTAAEIFYAREGKDTLISGGGADTIFGGAGRDTIRVSDPDFLLVDGGNDHSGFVEDDTLELDGGGMNLDLTAADHTVIDIETIDLSGTGDNVLTLTAADVLDLSSSTDTLTVKGDAGDRVAGLSSGWVDRGFKGEFHMFSAQNEAVLMVADAVSTDFVDGGHMVISDLNGDNGFRLDGAAGHSSGGSVSNAGDVNGDGLDDVIIGAPFANLSGNYSGTSYVVFGKASGFDATMNLSGLDGSNGFRLGGVANNDNSGVVSSAGDVNGDGFDDVIIGAPGADNNNLSSGSSYVVFGKASGFDAVMNLSGLDGSNGFRLDGEVLREYSGLSVSNAGDVNGDGFDDVIIGAPGADPNNSHFDDEGSSYVVFGKASGFDAAMNLSTLDGSNGFRLDGELFRGSSGASVSAAGDVNGDGFGDVIIGASRGYGSSYVVFGKAAGFDAAMNLSDLDGSNGFRMKGGTSDILAGSISNAGDVNGDGFDDLIISARGIRVGDYYYGYSYARGGSYVVFGKASGFDAEMNLSELDGGNGFRLNEEGDYQGVAVSGAGDVNGDGFDDLIIADPDEQDRYGNGGPSPSYVMFGKASGFDAVTDLSDLEGNEGFRLDGVAKEGVLVTSVSGAGDVNGDGFDDLIAGAPGADLNGKNSGSSFVIFGRSDFTAGPDFLGTPGDDVFTGTPAAESFVTFDGDDRMIGGGGADSFAGGAGDDVMQIADAGFVHADGSTGFDTLELAGNGFNLNLSRVGDRIKGIEAIDMTGSGDHRLILSMQDVLNLSDETNTLRIKGDAGDSVAGLGSGWVDGGIQSNVRTYIHFQHEAVLQIDATVSTDFVEDNVINLFSLNGSNGFRLDGDAAYDYSGRSVSIARDVNGDGFDDVIIGAPFADPSGKSSGSSYVVFGKVSGFDATMNLSDLDGTNGFRLDGRAKYDYSGYSVSGAGDINGDGFDDVIIGARSLDSNGNGSGSSYVVFGRASGFDAAMDLSDLDGSNGFRLDGVAGNSSSESVSNAGDINGDGFDDVIIGAPFADPSGKSSGSSYVVFGKVSGFDATMNLSDLDGTNGFRLDGRAKYDYSGYSVSGAGDINGDGFDDLIVGAPGAGSNYYNLDSGSSYVVFGRASGFDAVMDLSSLDGTNGFRLDGEAERDYSGHSVSSAGDVNGDGFDDLIIDARGSDSNHSYVVFGKASGFDATMDLSGLNGSNGFRLNDGSGYTTGHSVSSAGDVNGDGFDDVIIGALGSGSYYGYVVFGRASGFDAVMNLSGLGGANGFRLKGTDNYSGVPSVSGAGDVNGDGFDDVIVGVDRADPNGDVSGSSYIVFGRSDFTGDGVDFFGTSGDDILTGTSAGESFVGGGGNDRMIGRGGADSFDGGAGNDYIRILGDDFLFVDGGSGTDTLGLSGSGLNLDLPGVIDKIHGIETIALYGTGDNMLTLTAQDVIDLSGETNTLKIKGNTGDSVVGLSSGWTDGGVHGNFHEYTQGDAVLLIGVDVTTDFPVI</sequence>
<dbReference type="Proteomes" id="UP000242498">
    <property type="component" value="Chromosome I"/>
</dbReference>
<dbReference type="InterPro" id="IPR011049">
    <property type="entry name" value="Serralysin-like_metalloprot_C"/>
</dbReference>
<dbReference type="GO" id="GO:0007155">
    <property type="term" value="P:cell adhesion"/>
    <property type="evidence" value="ECO:0007669"/>
    <property type="project" value="InterPro"/>
</dbReference>
<dbReference type="PRINTS" id="PR01185">
    <property type="entry name" value="INTEGRINA"/>
</dbReference>
<proteinExistence type="predicted"/>
<dbReference type="InterPro" id="IPR001343">
    <property type="entry name" value="Hemolysn_Ca-bd"/>
</dbReference>
<evidence type="ECO:0000256" key="2">
    <source>
        <dbReference type="ARBA" id="ARBA00022737"/>
    </source>
</evidence>
<evidence type="ECO:0000256" key="4">
    <source>
        <dbReference type="ARBA" id="ARBA00023180"/>
    </source>
</evidence>
<evidence type="ECO:0000313" key="6">
    <source>
        <dbReference type="Proteomes" id="UP000242498"/>
    </source>
</evidence>
<dbReference type="Pfam" id="PF00353">
    <property type="entry name" value="HemolysinCabind"/>
    <property type="match status" value="3"/>
</dbReference>
<dbReference type="GO" id="GO:0016787">
    <property type="term" value="F:hydrolase activity"/>
    <property type="evidence" value="ECO:0007669"/>
    <property type="project" value="UniProtKB-KW"/>
</dbReference>
<dbReference type="SMART" id="SM00191">
    <property type="entry name" value="Int_alpha"/>
    <property type="match status" value="19"/>
</dbReference>
<organism evidence="5 6">
    <name type="scientific">Nitrosomonas ureae</name>
    <dbReference type="NCBI Taxonomy" id="44577"/>
    <lineage>
        <taxon>Bacteria</taxon>
        <taxon>Pseudomonadati</taxon>
        <taxon>Pseudomonadota</taxon>
        <taxon>Betaproteobacteria</taxon>
        <taxon>Nitrosomonadales</taxon>
        <taxon>Nitrosomonadaceae</taxon>
        <taxon>Nitrosomonas</taxon>
    </lineage>
</organism>
<dbReference type="GO" id="GO:0005509">
    <property type="term" value="F:calcium ion binding"/>
    <property type="evidence" value="ECO:0007669"/>
    <property type="project" value="InterPro"/>
</dbReference>
<dbReference type="InterPro" id="IPR018511">
    <property type="entry name" value="Hemolysin-typ_Ca-bd_CS"/>
</dbReference>
<keyword evidence="2" id="KW-0677">Repeat</keyword>
<reference evidence="5 6" key="1">
    <citation type="submission" date="2017-08" db="EMBL/GenBank/DDBJ databases">
        <authorList>
            <person name="de Groot N.N."/>
        </authorList>
    </citation>
    <scope>NUCLEOTIDE SEQUENCE [LARGE SCALE GENOMIC DNA]</scope>
    <source>
        <strain evidence="5 6">Nm15</strain>
    </source>
</reference>
<evidence type="ECO:0000313" key="5">
    <source>
        <dbReference type="EMBL" id="SNX60886.1"/>
    </source>
</evidence>
<dbReference type="InterPro" id="IPR028994">
    <property type="entry name" value="Integrin_alpha_N"/>
</dbReference>
<dbReference type="PROSITE" id="PS51470">
    <property type="entry name" value="FG_GAP"/>
    <property type="match status" value="9"/>
</dbReference>
<name>A0A285C182_9PROT</name>
<dbReference type="InterPro" id="IPR013519">
    <property type="entry name" value="Int_alpha_beta-p"/>
</dbReference>
<dbReference type="RefSeq" id="WP_231990293.1">
    <property type="nucleotide sequence ID" value="NZ_LT907782.1"/>
</dbReference>
<keyword evidence="4" id="KW-0325">Glycoprotein</keyword>
<dbReference type="Gene3D" id="2.130.10.130">
    <property type="entry name" value="Integrin alpha, N-terminal"/>
    <property type="match status" value="10"/>
</dbReference>
<evidence type="ECO:0000256" key="1">
    <source>
        <dbReference type="ARBA" id="ARBA00022729"/>
    </source>
</evidence>
<dbReference type="Gene3D" id="2.150.10.10">
    <property type="entry name" value="Serralysin-like metalloprotease, C-terminal"/>
    <property type="match status" value="2"/>
</dbReference>
<dbReference type="SUPFAM" id="SSF51120">
    <property type="entry name" value="beta-Roll"/>
    <property type="match status" value="1"/>
</dbReference>
<dbReference type="PANTHER" id="PTHR23221:SF7">
    <property type="entry name" value="PHOSPHATIDYLINOSITOL-GLYCAN-SPECIFIC PHOSPHOLIPASE D"/>
    <property type="match status" value="1"/>
</dbReference>
<dbReference type="InterPro" id="IPR000413">
    <property type="entry name" value="Integrin_alpha"/>
</dbReference>
<keyword evidence="3" id="KW-0378">Hydrolase</keyword>
<evidence type="ECO:0000256" key="3">
    <source>
        <dbReference type="ARBA" id="ARBA00022801"/>
    </source>
</evidence>
<dbReference type="PANTHER" id="PTHR23221">
    <property type="entry name" value="GLYCOSYLPHOSPHATIDYLINOSITOL PHOSPHOLIPASE D"/>
    <property type="match status" value="1"/>
</dbReference>
<dbReference type="SUPFAM" id="SSF69318">
    <property type="entry name" value="Integrin alpha N-terminal domain"/>
    <property type="match status" value="4"/>
</dbReference>
<protein>
    <submittedName>
        <fullName evidence="5">FG-GAP repeat-containing protein</fullName>
    </submittedName>
</protein>
<accession>A0A285C182</accession>